<keyword evidence="3" id="KW-1185">Reference proteome</keyword>
<proteinExistence type="predicted"/>
<feature type="compositionally biased region" description="Polar residues" evidence="1">
    <location>
        <begin position="1"/>
        <end position="10"/>
    </location>
</feature>
<evidence type="ECO:0000313" key="3">
    <source>
        <dbReference type="Proteomes" id="UP001408789"/>
    </source>
</evidence>
<dbReference type="InterPro" id="IPR039610">
    <property type="entry name" value="VQ29"/>
</dbReference>
<dbReference type="PANTHER" id="PTHR34794:SF1">
    <property type="entry name" value="OS10G0101800 PROTEIN"/>
    <property type="match status" value="1"/>
</dbReference>
<dbReference type="AlphaFoldDB" id="A0AAP0C4N4"/>
<name>A0AAP0C4N4_9ASTR</name>
<feature type="compositionally biased region" description="Basic residues" evidence="1">
    <location>
        <begin position="86"/>
        <end position="96"/>
    </location>
</feature>
<feature type="region of interest" description="Disordered" evidence="1">
    <location>
        <begin position="85"/>
        <end position="132"/>
    </location>
</feature>
<dbReference type="Proteomes" id="UP001408789">
    <property type="component" value="Unassembled WGS sequence"/>
</dbReference>
<reference evidence="2 3" key="1">
    <citation type="submission" date="2024-04" db="EMBL/GenBank/DDBJ databases">
        <title>The reference genome of an endangered Asteraceae, Deinandra increscens subsp. villosa, native to the Central Coast of California.</title>
        <authorList>
            <person name="Guilliams M."/>
            <person name="Hasenstab-Lehman K."/>
            <person name="Meyer R."/>
            <person name="Mcevoy S."/>
        </authorList>
    </citation>
    <scope>NUCLEOTIDE SEQUENCE [LARGE SCALE GENOMIC DNA]</scope>
    <source>
        <tissue evidence="2">Leaf</tissue>
    </source>
</reference>
<evidence type="ECO:0000256" key="1">
    <source>
        <dbReference type="SAM" id="MobiDB-lite"/>
    </source>
</evidence>
<evidence type="ECO:0000313" key="2">
    <source>
        <dbReference type="EMBL" id="KAK9048378.1"/>
    </source>
</evidence>
<accession>A0AAP0C4N4</accession>
<feature type="compositionally biased region" description="Polar residues" evidence="1">
    <location>
        <begin position="26"/>
        <end position="39"/>
    </location>
</feature>
<comment type="caution">
    <text evidence="2">The sequence shown here is derived from an EMBL/GenBank/DDBJ whole genome shotgun (WGS) entry which is preliminary data.</text>
</comment>
<dbReference type="PANTHER" id="PTHR34794">
    <property type="entry name" value="EXPRESSED PROTEIN"/>
    <property type="match status" value="1"/>
</dbReference>
<sequence length="218" mass="23773">MDQITCSYTESSSSSSYDQKHPQPTIKPSKSSYHNSLHSVRNPARLQKPATTKHFIAPLPPTPVKIYEVEPSKFKDLVRILTSAPKFHHPSPRRLKDKAPPPLILSTTPKLPSLVPKSTPPPKPQFDDDDGGTMSPLSTFLMSPDFYNLLNETMQTGRSASLAPGVDYFDGLNLMSPVGLGLSSTMPVTRDESGGALISLSPTSLSWCSSVLFGHQIE</sequence>
<feature type="region of interest" description="Disordered" evidence="1">
    <location>
        <begin position="1"/>
        <end position="51"/>
    </location>
</feature>
<dbReference type="EMBL" id="JBCNJP010012791">
    <property type="protein sequence ID" value="KAK9048378.1"/>
    <property type="molecule type" value="Genomic_DNA"/>
</dbReference>
<evidence type="ECO:0008006" key="4">
    <source>
        <dbReference type="Google" id="ProtNLM"/>
    </source>
</evidence>
<organism evidence="2 3">
    <name type="scientific">Deinandra increscens subsp. villosa</name>
    <dbReference type="NCBI Taxonomy" id="3103831"/>
    <lineage>
        <taxon>Eukaryota</taxon>
        <taxon>Viridiplantae</taxon>
        <taxon>Streptophyta</taxon>
        <taxon>Embryophyta</taxon>
        <taxon>Tracheophyta</taxon>
        <taxon>Spermatophyta</taxon>
        <taxon>Magnoliopsida</taxon>
        <taxon>eudicotyledons</taxon>
        <taxon>Gunneridae</taxon>
        <taxon>Pentapetalae</taxon>
        <taxon>asterids</taxon>
        <taxon>campanulids</taxon>
        <taxon>Asterales</taxon>
        <taxon>Asteraceae</taxon>
        <taxon>Asteroideae</taxon>
        <taxon>Heliantheae alliance</taxon>
        <taxon>Madieae</taxon>
        <taxon>Madiinae</taxon>
        <taxon>Deinandra</taxon>
    </lineage>
</organism>
<protein>
    <recommendedName>
        <fullName evidence="4">VQ domain-containing protein</fullName>
    </recommendedName>
</protein>
<gene>
    <name evidence="2" type="ORF">SSX86_032659</name>
</gene>